<accession>V6AV04</accession>
<dbReference type="RefSeq" id="WP_048196670.1">
    <property type="nucleotide sequence ID" value="NZ_CBTY010000009.1"/>
</dbReference>
<sequence>MNNEIGRKITSLTLMTIMLAAGFTAFAPSVMPQAAAANANLFVSAENSQFQNYFAGPQVIEVVVIDSDIKDTDKGKGEPDVTVNGKKLRMIQAVDGNWYGYFADRNQAQIADQTVAAAGVQGVGLDFGSFCSSTSTVTGFSVSETVGIAIPTDSNQGTQGTAPITGVCTVANTNTTTIMNVIREPKEPNNGTGTAIRGQIGLAGAGAGSHLKDPWPFIQLFNLNPTGNVVVQYNKGGGVQSTTLKFDTVDQFAKLQLDRASYPRSAQVHVTITDIQLNVDPTDEDSWTFATNATQGTKTVYQTFNENGQAAGDGVANGNVDITGSLANLMFEDNGILKLNTNAAQNHIVRIQDNDDSRVRDLTAGAGTFANATANPKNVITSGSATSGVFTQFNQPITITESGPNTGVFGTYDESDKSVLVIASGAPRGQSATIDYNNKAQTILVGFGFASIDIQPTDVEWNSGEEIPVVLTDSDANKNSRADEDLDVNNPDVELIPALSTGDPFTLGEAGSVEPGKVEAIFVKNFTGTSTLGKVAAPLFGLSVAGAHAKADVVVQKFSERALLTPNKTLSTTTLIVDLETTADELRKSINDPRSSVTPRFHGFNLLNLDLRGINSTITSVDVYLLNSTATNGPLTKYSTGQIDVNLGGATTALSLVNGTAPQSLVMLNQTSESTANQALALSRVVNNLFDMKSTDKIGLMFNFTRVSNDASVKPIIADFFSFGFKGDGTKKSDRVNNQIIRVEAEETGDNTGVFEGTLEYIMLNQLNILDHRTYLGLTTIADDPTFIVHQDLDDEESPRISYNDRGADGVVTQVSDQQAAPAHSGVVSFDKPTYKKADTVIVTLQDQDLNTDVDLIDIYTFVDVAGDPAQGTIGRAGLFTLATGDPLGRLLDITFDDQTWRTDSNSATATNIANKATCVNALVNEGIDTGIVSAGFTLIETGPATGIFTGDFQVPGKVCLIGDSTPRNTQGLDMEVNYVDFRDASGQIIEVGDGAGIRANTGSVSLDRTVYPVPWGTVSNFVGVASDETVPDGRSIFPVHLTAVGDNAITAPMTLGDGSLTIHVQVNDPDFDVSASGEDVIAENATTTTGADAKRGPVKVTVSRANQKVTLAYAGGPIVNNGLIDVGDNAATNQLFDIRQLGPITETSPSSGIFEFDLEVRYTDGPASSNCPTTAANGFASLRVPGTLNAANTRFDQPDANNPHCILQGDIITVEYTDPADASGRKNTVTDSATFDLRNGALQSDKSVYIIGSDMILTLIEPDFDLDNDLAETYDLDLIEWDSDAATLTMGDLGGQAANFDPEPSDLRETGDSTGIFQAVIEIPRSLNNDALERGEEIVLEYTDWGPSGAKYVGAEDEDINLTIFTSNFGATVELDQKVYTWTDKVYITVIAPDHNFDSNLIDEIGGTQTDPLRVATRGDRLDRYRLTETGTDTGIFTGEVILTGFQPHDADGDGDDTDAPATRGGAGPTNGFLQARDDDGLTVSYEFSEDETVVGSALIRWNIGEVMWLEASYPASGTGVVRVIDPDMNLNPEAVDNFKVDVWSDSDAGGIDLTVTETNEATGIFEGTVFFTTTDSSSGHRLRVAEGDTVTAEYEDNTLPAPYTRADELDITGTAFIGTVVPPLERAPASNPRVVDSFGNTLDDVSVDQQVQITADLTNGQDREQPFAYLVQITNEDGVTVSLAWITGSLAPGQSFSPALSWTPAEAGTYTATVFVWESVENPTALSPPVSVDITVS</sequence>
<reference evidence="2 3" key="1">
    <citation type="journal article" date="2013" name="PLoS ONE">
        <title>Enrichment and Genome Sequence of the Group I.1a Ammonia-Oxidizing Archaeon ?Ca. Nitrosotenuis uzonensis? Representing a Clade Globally.</title>
        <authorList>
            <person name="Lebedeva E.V."/>
            <person name="Hatzenpichler R."/>
            <person name="Pelletier E."/>
            <person name="Schuster N."/>
            <person name="Hauzmayer S."/>
            <person name="Bulaev A."/>
            <person name="Grigor'eva N.V."/>
            <person name="Galushko A."/>
            <person name="Schmid M."/>
            <person name="Palatinszky M."/>
            <person name="Le Paslier D."/>
            <person name="Daims H."/>
            <person name="Wagner M."/>
        </authorList>
    </citation>
    <scope>NUCLEOTIDE SEQUENCE [LARGE SCALE GENOMIC DNA]</scope>
    <source>
        <strain evidence="2 3">N4</strain>
    </source>
</reference>
<dbReference type="Proteomes" id="UP000018159">
    <property type="component" value="Unassembled WGS sequence"/>
</dbReference>
<proteinExistence type="predicted"/>
<keyword evidence="3" id="KW-1185">Reference proteome</keyword>
<dbReference type="EMBL" id="CBTY010000009">
    <property type="protein sequence ID" value="CDI06308.1"/>
    <property type="molecule type" value="Genomic_DNA"/>
</dbReference>
<evidence type="ECO:0000313" key="3">
    <source>
        <dbReference type="Proteomes" id="UP000018159"/>
    </source>
</evidence>
<protein>
    <submittedName>
        <fullName evidence="2">Uncharacterized protein</fullName>
    </submittedName>
</protein>
<dbReference type="STRING" id="1407055.NITUZ_40474"/>
<evidence type="ECO:0000256" key="1">
    <source>
        <dbReference type="SAM" id="MobiDB-lite"/>
    </source>
</evidence>
<evidence type="ECO:0000313" key="2">
    <source>
        <dbReference type="EMBL" id="CDI06308.1"/>
    </source>
</evidence>
<comment type="caution">
    <text evidence="2">The sequence shown here is derived from an EMBL/GenBank/DDBJ whole genome shotgun (WGS) entry which is preliminary data.</text>
</comment>
<gene>
    <name evidence="2" type="ORF">NITUZ_40474</name>
</gene>
<dbReference type="OrthoDB" id="3105at2157"/>
<feature type="region of interest" description="Disordered" evidence="1">
    <location>
        <begin position="1448"/>
        <end position="1477"/>
    </location>
</feature>
<name>V6AV04_9ARCH</name>
<organism evidence="2 3">
    <name type="scientific">Candidatus Nitrosotenuis uzonensis</name>
    <dbReference type="NCBI Taxonomy" id="1407055"/>
    <lineage>
        <taxon>Archaea</taxon>
        <taxon>Nitrososphaerota</taxon>
        <taxon>Candidatus Nitrosotenuis</taxon>
    </lineage>
</organism>